<dbReference type="KEGG" id="dmt:DESME_13890"/>
<dbReference type="Pfam" id="PF09551">
    <property type="entry name" value="Spore_II_R"/>
    <property type="match status" value="1"/>
</dbReference>
<gene>
    <name evidence="1" type="ORF">DESME_13890</name>
</gene>
<dbReference type="AlphaFoldDB" id="W0EB53"/>
<proteinExistence type="predicted"/>
<keyword evidence="2" id="KW-1185">Reference proteome</keyword>
<dbReference type="Proteomes" id="UP000010847">
    <property type="component" value="Chromosome"/>
</dbReference>
<dbReference type="HOGENOM" id="CLU_069310_2_0_9"/>
<reference evidence="1 2" key="1">
    <citation type="submission" date="2013-12" db="EMBL/GenBank/DDBJ databases">
        <authorList>
            <consortium name="DOE Joint Genome Institute"/>
            <person name="Smidt H."/>
            <person name="Huntemann M."/>
            <person name="Han J."/>
            <person name="Chen A."/>
            <person name="Kyrpides N."/>
            <person name="Mavromatis K."/>
            <person name="Markowitz V."/>
            <person name="Palaniappan K."/>
            <person name="Ivanova N."/>
            <person name="Schaumberg A."/>
            <person name="Pati A."/>
            <person name="Liolios K."/>
            <person name="Nordberg H.P."/>
            <person name="Cantor M.N."/>
            <person name="Hua S.X."/>
            <person name="Woyke T."/>
        </authorList>
    </citation>
    <scope>NUCLEOTIDE SEQUENCE [LARGE SCALE GENOMIC DNA]</scope>
    <source>
        <strain evidence="2">DSM 15288</strain>
    </source>
</reference>
<protein>
    <submittedName>
        <fullName evidence="1">Stage II sporulation protein R</fullName>
    </submittedName>
</protein>
<dbReference type="NCBIfam" id="TIGR02837">
    <property type="entry name" value="spore_II_R"/>
    <property type="match status" value="1"/>
</dbReference>
<sequence length="211" mass="23614">MKINRWIVIFMVMIISLGNMGQGSKPASAGEAVSIEAEESLAVQPEDLIRFHVIANSESEEDQALKRAVRDAILEEVSPRLAKSQSLEESRQILTGMRPELERIGQEVVQSWGKTYEVKTDYGYFTFPTKSYGSLVLPAGEYEAVRVLIGKAEGSNWWCVLFPPLCFVDIEHSTAVQVDGKPGIPIQKKAKPEVKFWVWEKLKKLGMVSSL</sequence>
<dbReference type="eggNOG" id="ENOG5031K93">
    <property type="taxonomic scope" value="Bacteria"/>
</dbReference>
<dbReference type="OrthoDB" id="9793324at2"/>
<evidence type="ECO:0000313" key="1">
    <source>
        <dbReference type="EMBL" id="AHF07997.1"/>
    </source>
</evidence>
<organism evidence="1 2">
    <name type="scientific">Desulfitobacterium metallireducens DSM 15288</name>
    <dbReference type="NCBI Taxonomy" id="871968"/>
    <lineage>
        <taxon>Bacteria</taxon>
        <taxon>Bacillati</taxon>
        <taxon>Bacillota</taxon>
        <taxon>Clostridia</taxon>
        <taxon>Eubacteriales</taxon>
        <taxon>Desulfitobacteriaceae</taxon>
        <taxon>Desulfitobacterium</taxon>
    </lineage>
</organism>
<dbReference type="STRING" id="871968.DESME_13890"/>
<dbReference type="InterPro" id="IPR014202">
    <property type="entry name" value="Spore_II_R"/>
</dbReference>
<name>W0EB53_9FIRM</name>
<dbReference type="RefSeq" id="WP_006715747.1">
    <property type="nucleotide sequence ID" value="NZ_CP007032.1"/>
</dbReference>
<dbReference type="EMBL" id="CP007032">
    <property type="protein sequence ID" value="AHF07997.1"/>
    <property type="molecule type" value="Genomic_DNA"/>
</dbReference>
<evidence type="ECO:0000313" key="2">
    <source>
        <dbReference type="Proteomes" id="UP000010847"/>
    </source>
</evidence>
<accession>W0EB53</accession>